<organism evidence="3 4">
    <name type="scientific">Hyaloscypha variabilis (strain UAMH 11265 / GT02V1 / F)</name>
    <name type="common">Meliniomyces variabilis</name>
    <dbReference type="NCBI Taxonomy" id="1149755"/>
    <lineage>
        <taxon>Eukaryota</taxon>
        <taxon>Fungi</taxon>
        <taxon>Dikarya</taxon>
        <taxon>Ascomycota</taxon>
        <taxon>Pezizomycotina</taxon>
        <taxon>Leotiomycetes</taxon>
        <taxon>Helotiales</taxon>
        <taxon>Hyaloscyphaceae</taxon>
        <taxon>Hyaloscypha</taxon>
        <taxon>Hyaloscypha variabilis</taxon>
    </lineage>
</organism>
<sequence>MHEPPNYGFLQKQSSTFILFSFFHITPQMKGFSIPPISSPCLSIGKELLYLHRRPLLFRTRATPPRSCVIQVPPQQIKSCATCFAVASLALEEMATTNDLLGGSALSSGNGVQGGVTEHQVAGSQVADNSGVGSISETIQAGHSDAISDSALAGGERALTSPSEEQGYKGEDNSDTETIPAIDEERTFTLFPKLAPELRLYIWKGALPTSPRYIEVHSEHPPYSTDDTAYTWHYTSSDNVPLLISLANREARSVVLSRYTVLPSRTSGRAAAYFEAAVDILAFRYTANDMVYEFWKWVSDASDAFLGNIKHMALQCWRPVEGANGWVFGVADFFSQAHVNRLTGLEMVQVCRWTDRDVCRWSDQDEPKRVEVDGKLVDLWDRGTIVGFLEDAEVTKGADFEHELFQHDFRRAMTTIGQDWDAEPIEAVRDGWVAPKAVFGDFIIEG</sequence>
<dbReference type="Proteomes" id="UP000235786">
    <property type="component" value="Unassembled WGS sequence"/>
</dbReference>
<dbReference type="PANTHER" id="PTHR35910">
    <property type="entry name" value="2EXR DOMAIN-CONTAINING PROTEIN"/>
    <property type="match status" value="1"/>
</dbReference>
<evidence type="ECO:0000313" key="3">
    <source>
        <dbReference type="EMBL" id="PMD35154.1"/>
    </source>
</evidence>
<dbReference type="PANTHER" id="PTHR35910:SF6">
    <property type="entry name" value="2EXR DOMAIN-CONTAINING PROTEIN"/>
    <property type="match status" value="1"/>
</dbReference>
<accession>A0A2J6R9E4</accession>
<reference evidence="3 4" key="1">
    <citation type="submission" date="2016-04" db="EMBL/GenBank/DDBJ databases">
        <title>A degradative enzymes factory behind the ericoid mycorrhizal symbiosis.</title>
        <authorList>
            <consortium name="DOE Joint Genome Institute"/>
            <person name="Martino E."/>
            <person name="Morin E."/>
            <person name="Grelet G."/>
            <person name="Kuo A."/>
            <person name="Kohler A."/>
            <person name="Daghino S."/>
            <person name="Barry K."/>
            <person name="Choi C."/>
            <person name="Cichocki N."/>
            <person name="Clum A."/>
            <person name="Copeland A."/>
            <person name="Hainaut M."/>
            <person name="Haridas S."/>
            <person name="Labutti K."/>
            <person name="Lindquist E."/>
            <person name="Lipzen A."/>
            <person name="Khouja H.-R."/>
            <person name="Murat C."/>
            <person name="Ohm R."/>
            <person name="Olson A."/>
            <person name="Spatafora J."/>
            <person name="Veneault-Fourrey C."/>
            <person name="Henrissat B."/>
            <person name="Grigoriev I."/>
            <person name="Martin F."/>
            <person name="Perotto S."/>
        </authorList>
    </citation>
    <scope>NUCLEOTIDE SEQUENCE [LARGE SCALE GENOMIC DNA]</scope>
    <source>
        <strain evidence="3 4">F</strain>
    </source>
</reference>
<dbReference type="EMBL" id="KZ613952">
    <property type="protein sequence ID" value="PMD35154.1"/>
    <property type="molecule type" value="Genomic_DNA"/>
</dbReference>
<evidence type="ECO:0000313" key="4">
    <source>
        <dbReference type="Proteomes" id="UP000235786"/>
    </source>
</evidence>
<feature type="region of interest" description="Disordered" evidence="1">
    <location>
        <begin position="157"/>
        <end position="179"/>
    </location>
</feature>
<dbReference type="OrthoDB" id="3473305at2759"/>
<name>A0A2J6R9E4_HYAVF</name>
<gene>
    <name evidence="3" type="ORF">L207DRAFT_569740</name>
</gene>
<keyword evidence="4" id="KW-1185">Reference proteome</keyword>
<protein>
    <recommendedName>
        <fullName evidence="2">2EXR domain-containing protein</fullName>
    </recommendedName>
</protein>
<dbReference type="InterPro" id="IPR045518">
    <property type="entry name" value="2EXR"/>
</dbReference>
<proteinExistence type="predicted"/>
<feature type="domain" description="2EXR" evidence="2">
    <location>
        <begin position="188"/>
        <end position="281"/>
    </location>
</feature>
<dbReference type="Pfam" id="PF20150">
    <property type="entry name" value="2EXR"/>
    <property type="match status" value="1"/>
</dbReference>
<evidence type="ECO:0000256" key="1">
    <source>
        <dbReference type="SAM" id="MobiDB-lite"/>
    </source>
</evidence>
<evidence type="ECO:0000259" key="2">
    <source>
        <dbReference type="Pfam" id="PF20150"/>
    </source>
</evidence>
<dbReference type="AlphaFoldDB" id="A0A2J6R9E4"/>